<comment type="caution">
    <text evidence="1">The sequence shown here is derived from an EMBL/GenBank/DDBJ whole genome shotgun (WGS) entry which is preliminary data.</text>
</comment>
<dbReference type="RefSeq" id="XP_060439168.1">
    <property type="nucleotide sequence ID" value="XM_060595641.1"/>
</dbReference>
<dbReference type="AlphaFoldDB" id="A0AAI9ZF96"/>
<evidence type="ECO:0000313" key="2">
    <source>
        <dbReference type="Proteomes" id="UP001243989"/>
    </source>
</evidence>
<organism evidence="1 2">
    <name type="scientific">Colletotrichum phormii</name>
    <dbReference type="NCBI Taxonomy" id="359342"/>
    <lineage>
        <taxon>Eukaryota</taxon>
        <taxon>Fungi</taxon>
        <taxon>Dikarya</taxon>
        <taxon>Ascomycota</taxon>
        <taxon>Pezizomycotina</taxon>
        <taxon>Sordariomycetes</taxon>
        <taxon>Hypocreomycetidae</taxon>
        <taxon>Glomerellales</taxon>
        <taxon>Glomerellaceae</taxon>
        <taxon>Colletotrichum</taxon>
        <taxon>Colletotrichum acutatum species complex</taxon>
    </lineage>
</organism>
<sequence>MLISMSSAARSSFSGVWCPVPVLAASAICSNESHASPYNDVSLYSGRLSSSISCVQNQTPKRHRHTPLYLAHVSSSMRLSNSLLGLTYASVRCASNSTASPTALGADVARAWSSTLSTVAHIAWSTTSSSLMGPMVLNSALALSPYFPEISNAVHCLLRRASVRSGLQRLIGRLSPGHLKPLAAGSAWEEALALDAYYPWQPSGLLAFLAHVAPLLPLIHPLMFLSTVLLHSLQPDAYIRARIASYAVVTWRYDVWDCRYMWAGML</sequence>
<reference evidence="1" key="1">
    <citation type="submission" date="2021-06" db="EMBL/GenBank/DDBJ databases">
        <title>Comparative genomics, transcriptomics and evolutionary studies reveal genomic signatures of adaptation to plant cell wall in hemibiotrophic fungi.</title>
        <authorList>
            <consortium name="DOE Joint Genome Institute"/>
            <person name="Baroncelli R."/>
            <person name="Diaz J.F."/>
            <person name="Benocci T."/>
            <person name="Peng M."/>
            <person name="Battaglia E."/>
            <person name="Haridas S."/>
            <person name="Andreopoulos W."/>
            <person name="Labutti K."/>
            <person name="Pangilinan J."/>
            <person name="Floch G.L."/>
            <person name="Makela M.R."/>
            <person name="Henrissat B."/>
            <person name="Grigoriev I.V."/>
            <person name="Crouch J.A."/>
            <person name="De Vries R.P."/>
            <person name="Sukno S.A."/>
            <person name="Thon M.R."/>
        </authorList>
    </citation>
    <scope>NUCLEOTIDE SEQUENCE</scope>
    <source>
        <strain evidence="1">CBS 102054</strain>
    </source>
</reference>
<dbReference type="GeneID" id="85480503"/>
<proteinExistence type="predicted"/>
<gene>
    <name evidence="1" type="ORF">BDP81DRAFT_505336</name>
</gene>
<protein>
    <submittedName>
        <fullName evidence="1">Uncharacterized protein</fullName>
    </submittedName>
</protein>
<dbReference type="EMBL" id="JAHMHQ010000030">
    <property type="protein sequence ID" value="KAK1623173.1"/>
    <property type="molecule type" value="Genomic_DNA"/>
</dbReference>
<dbReference type="Proteomes" id="UP001243989">
    <property type="component" value="Unassembled WGS sequence"/>
</dbReference>
<keyword evidence="2" id="KW-1185">Reference proteome</keyword>
<accession>A0AAI9ZF96</accession>
<evidence type="ECO:0000313" key="1">
    <source>
        <dbReference type="EMBL" id="KAK1623173.1"/>
    </source>
</evidence>
<name>A0AAI9ZF96_9PEZI</name>